<name>A0A6P8AUQ8_PYRGI</name>
<dbReference type="AlphaFoldDB" id="A0A6P8AUQ8"/>
<accession>A0A6P8AUQ8</accession>
<reference evidence="5" key="2">
    <citation type="submission" date="2019-10" db="EMBL/GenBank/DDBJ databases">
        <authorList>
            <consortium name="NCBI Genome Project"/>
        </authorList>
    </citation>
    <scope>NUCLEOTIDE SEQUENCE</scope>
    <source>
        <strain evidence="5">NI907</strain>
    </source>
</reference>
<reference evidence="4 5" key="1">
    <citation type="journal article" date="2019" name="Mol. Biol. Evol.">
        <title>Blast fungal genomes show frequent chromosomal changes, gene gains and losses, and effector gene turnover.</title>
        <authorList>
            <person name="Gomez Luciano L.B."/>
            <person name="Jason Tsai I."/>
            <person name="Chuma I."/>
            <person name="Tosa Y."/>
            <person name="Chen Y.H."/>
            <person name="Li J.Y."/>
            <person name="Li M.Y."/>
            <person name="Jade Lu M.Y."/>
            <person name="Nakayashiki H."/>
            <person name="Li W.H."/>
        </authorList>
    </citation>
    <scope>NUCLEOTIDE SEQUENCE [LARGE SCALE GENOMIC DNA]</scope>
    <source>
        <strain evidence="4 5">NI907</strain>
    </source>
</reference>
<evidence type="ECO:0000259" key="3">
    <source>
        <dbReference type="Pfam" id="PF09349"/>
    </source>
</evidence>
<proteinExistence type="predicted"/>
<dbReference type="PANTHER" id="PTHR37987:SF1">
    <property type="entry name" value="OXO-4-HYDROXY-4-CARBOXY-5-UREIDOIMIDAZOLINE DECARBOXYLASE DOMAIN-CONTAINING PROTEIN"/>
    <property type="match status" value="1"/>
</dbReference>
<reference evidence="5" key="3">
    <citation type="submission" date="2025-08" db="UniProtKB">
        <authorList>
            <consortium name="RefSeq"/>
        </authorList>
    </citation>
    <scope>IDENTIFICATION</scope>
    <source>
        <strain evidence="5">NI907</strain>
    </source>
</reference>
<dbReference type="InterPro" id="IPR036778">
    <property type="entry name" value="OHCU_decarboxylase_sf"/>
</dbReference>
<keyword evidence="1" id="KW-0659">Purine metabolism</keyword>
<keyword evidence="4" id="KW-1185">Reference proteome</keyword>
<feature type="region of interest" description="Disordered" evidence="2">
    <location>
        <begin position="1"/>
        <end position="26"/>
    </location>
</feature>
<dbReference type="SUPFAM" id="SSF158694">
    <property type="entry name" value="UraD-Like"/>
    <property type="match status" value="1"/>
</dbReference>
<dbReference type="InterPro" id="IPR018020">
    <property type="entry name" value="OHCU_decarboxylase"/>
</dbReference>
<evidence type="ECO:0000313" key="4">
    <source>
        <dbReference type="Proteomes" id="UP000515153"/>
    </source>
</evidence>
<dbReference type="GO" id="GO:0006144">
    <property type="term" value="P:purine nucleobase metabolic process"/>
    <property type="evidence" value="ECO:0007669"/>
    <property type="project" value="UniProtKB-KW"/>
</dbReference>
<dbReference type="PANTHER" id="PTHR37987">
    <property type="entry name" value="CHROMOSOME 9, WHOLE GENOME SHOTGUN SEQUENCE"/>
    <property type="match status" value="1"/>
</dbReference>
<gene>
    <name evidence="5" type="ORF">PgNI_08073</name>
</gene>
<organism evidence="4 5">
    <name type="scientific">Pyricularia grisea</name>
    <name type="common">Crabgrass-specific blast fungus</name>
    <name type="synonym">Magnaporthe grisea</name>
    <dbReference type="NCBI Taxonomy" id="148305"/>
    <lineage>
        <taxon>Eukaryota</taxon>
        <taxon>Fungi</taxon>
        <taxon>Dikarya</taxon>
        <taxon>Ascomycota</taxon>
        <taxon>Pezizomycotina</taxon>
        <taxon>Sordariomycetes</taxon>
        <taxon>Sordariomycetidae</taxon>
        <taxon>Magnaporthales</taxon>
        <taxon>Pyriculariaceae</taxon>
        <taxon>Pyricularia</taxon>
    </lineage>
</organism>
<dbReference type="GeneID" id="41962982"/>
<protein>
    <recommendedName>
        <fullName evidence="3">Oxo-4-hydroxy-4-carboxy-5-ureidoimidazoline decarboxylase domain-containing protein</fullName>
    </recommendedName>
</protein>
<sequence>MATQGGQDSVPLPAAPPQQHSTSSKLPSELPAIASLPSLDDASLIGTLDLLFEASPDLHALAVPVARSMTFASYADLIEAIRATLLSVQATVHADPVARKPLLGILAAHPRLGERKQAVSDQSKAEQASLQGETEKLAALNAEYEAKFPGMRYVVFVNGRSRDVIMQNMRERIDRGDVNAEEQDAINAMCDIAKDRALKLI</sequence>
<dbReference type="RefSeq" id="XP_030978589.1">
    <property type="nucleotide sequence ID" value="XM_031128073.1"/>
</dbReference>
<dbReference type="Gene3D" id="1.10.3330.10">
    <property type="entry name" value="Oxo-4-hydroxy-4-carboxy-5-ureidoimidazoline decarboxylase"/>
    <property type="match status" value="1"/>
</dbReference>
<feature type="domain" description="Oxo-4-hydroxy-4-carboxy-5-ureidoimidazoline decarboxylase" evidence="3">
    <location>
        <begin position="38"/>
        <end position="197"/>
    </location>
</feature>
<dbReference type="Proteomes" id="UP000515153">
    <property type="component" value="Chromosome V"/>
</dbReference>
<evidence type="ECO:0000313" key="5">
    <source>
        <dbReference type="RefSeq" id="XP_030978589.1"/>
    </source>
</evidence>
<dbReference type="Pfam" id="PF09349">
    <property type="entry name" value="OHCU_decarbox"/>
    <property type="match status" value="1"/>
</dbReference>
<evidence type="ECO:0000256" key="2">
    <source>
        <dbReference type="SAM" id="MobiDB-lite"/>
    </source>
</evidence>
<evidence type="ECO:0000256" key="1">
    <source>
        <dbReference type="ARBA" id="ARBA00022631"/>
    </source>
</evidence>
<dbReference type="KEGG" id="pgri:PgNI_08073"/>